<dbReference type="SUPFAM" id="SSF82171">
    <property type="entry name" value="DPP6 N-terminal domain-like"/>
    <property type="match status" value="1"/>
</dbReference>
<evidence type="ECO:0000313" key="3">
    <source>
        <dbReference type="EMBL" id="BAX78654.1"/>
    </source>
</evidence>
<dbReference type="InterPro" id="IPR036737">
    <property type="entry name" value="OmpA-like_sf"/>
</dbReference>
<reference evidence="4" key="2">
    <citation type="journal article" date="2020" name="Antonie Van Leeuwenhoek">
        <title>Labilibaculum antarcticum sp. nov., a novel facultative anaerobic, psychrotorelant bacterium isolated from marine sediment of Antarctica.</title>
        <authorList>
            <person name="Watanabe M."/>
            <person name="Kojima H."/>
            <person name="Fukui M."/>
        </authorList>
    </citation>
    <scope>NUCLEOTIDE SEQUENCE [LARGE SCALE GENOMIC DNA]</scope>
    <source>
        <strain evidence="4">SPP2</strain>
    </source>
</reference>
<dbReference type="PANTHER" id="PTHR30329:SF21">
    <property type="entry name" value="LIPOPROTEIN YIAD-RELATED"/>
    <property type="match status" value="1"/>
</dbReference>
<name>A0A1Y1CEA2_9BACT</name>
<dbReference type="PROSITE" id="PS51123">
    <property type="entry name" value="OMPA_2"/>
    <property type="match status" value="1"/>
</dbReference>
<dbReference type="SUPFAM" id="SSF48452">
    <property type="entry name" value="TPR-like"/>
    <property type="match status" value="1"/>
</dbReference>
<protein>
    <recommendedName>
        <fullName evidence="2">OmpA-like domain-containing protein</fullName>
    </recommendedName>
</protein>
<proteinExistence type="predicted"/>
<dbReference type="InterPro" id="IPR011659">
    <property type="entry name" value="WD40"/>
</dbReference>
<organism evidence="3 4">
    <name type="scientific">Labilibaculum antarcticum</name>
    <dbReference type="NCBI Taxonomy" id="1717717"/>
    <lineage>
        <taxon>Bacteria</taxon>
        <taxon>Pseudomonadati</taxon>
        <taxon>Bacteroidota</taxon>
        <taxon>Bacteroidia</taxon>
        <taxon>Marinilabiliales</taxon>
        <taxon>Marinifilaceae</taxon>
        <taxon>Labilibaculum</taxon>
    </lineage>
</organism>
<dbReference type="GO" id="GO:0016020">
    <property type="term" value="C:membrane"/>
    <property type="evidence" value="ECO:0007669"/>
    <property type="project" value="UniProtKB-UniRule"/>
</dbReference>
<reference evidence="3 4" key="1">
    <citation type="journal article" date="2018" name="Mar. Genomics">
        <title>Complete genome sequence of Marinifilaceae bacterium strain SPP2, isolated from the Antarctic marine sediment.</title>
        <authorList>
            <person name="Watanabe M."/>
            <person name="Kojima H."/>
            <person name="Fukui M."/>
        </authorList>
    </citation>
    <scope>NUCLEOTIDE SEQUENCE [LARGE SCALE GENOMIC DNA]</scope>
    <source>
        <strain evidence="3 4">SPP2</strain>
    </source>
</reference>
<dbReference type="InterPro" id="IPR011990">
    <property type="entry name" value="TPR-like_helical_dom_sf"/>
</dbReference>
<evidence type="ECO:0000256" key="1">
    <source>
        <dbReference type="PROSITE-ProRule" id="PRU00473"/>
    </source>
</evidence>
<dbReference type="SUPFAM" id="SSF103088">
    <property type="entry name" value="OmpA-like"/>
    <property type="match status" value="1"/>
</dbReference>
<dbReference type="OrthoDB" id="1488841at2"/>
<dbReference type="CDD" id="cd07185">
    <property type="entry name" value="OmpA_C-like"/>
    <property type="match status" value="1"/>
</dbReference>
<dbReference type="Pfam" id="PF00691">
    <property type="entry name" value="OmpA"/>
    <property type="match status" value="1"/>
</dbReference>
<dbReference type="Gene3D" id="3.30.1330.60">
    <property type="entry name" value="OmpA-like domain"/>
    <property type="match status" value="1"/>
</dbReference>
<dbReference type="KEGG" id="mbas:ALGA_0259"/>
<keyword evidence="1" id="KW-0472">Membrane</keyword>
<dbReference type="Pfam" id="PF07676">
    <property type="entry name" value="PD40"/>
    <property type="match status" value="1"/>
</dbReference>
<evidence type="ECO:0000313" key="4">
    <source>
        <dbReference type="Proteomes" id="UP000218267"/>
    </source>
</evidence>
<sequence length="629" mass="72000">MIHKLKLLVLFLLLYNVLFAQSKFEKKGDKAFLKKEFAEAIIHFKNSKEKNTVIIRKIAECYFILGNYDESEKFFNSIKEEEKISTDLLHLSQIYLAKDNFAAAVLFIERAGELGAEPAEIQNRVGVVRELIEFRNENQDSKIIPIGVQPKGKCLGIFLQPEGIIYSDTGSSTIKSDKNYQLFIASGEGLEFASSKSFAGTLEPKTDLGAVCISPDGNTMYYTRWYVRKGKQQMEIAIAKKQKGEWISKKSLAFCNRKYSCCYPFLSPDGKAMYFSSDMEGGYGGMDLYVSQQEGRKWTEPKNLGVSINSAQNEIYPRMLSNNQLWFSSDGRAGYGQLDLFFTSKNENGAWAQVVNPGAPYNSQYSDYSILDIPDGNIQLFVSDREDKGLRDRIYQLKKETTESVQILVQDKQSKQFIKDVNISVRKAFENKEITLQNKENSEGEISFKIPKSEFDKGILYEIAVKKSGYIDQIIEYYPSNKKMNVEVNLDRIVETNQFNFVSELMPIAYPDKKITFQNIYFEKNVDDFSEDAKKILDRLYRFWKEFPELGIKINGHSDSKGMEQMNLDISLQKAAEAKKYLVGKGMKPSVIELGAWGEEFILNGCFDDSECSEKEHQENRRLELIFVL</sequence>
<feature type="domain" description="OmpA-like" evidence="2">
    <location>
        <begin position="510"/>
        <end position="629"/>
    </location>
</feature>
<dbReference type="RefSeq" id="WP_096427583.1">
    <property type="nucleotide sequence ID" value="NZ_AP018042.1"/>
</dbReference>
<dbReference type="PANTHER" id="PTHR30329">
    <property type="entry name" value="STATOR ELEMENT OF FLAGELLAR MOTOR COMPLEX"/>
    <property type="match status" value="1"/>
</dbReference>
<dbReference type="InterPro" id="IPR011042">
    <property type="entry name" value="6-blade_b-propeller_TolB-like"/>
</dbReference>
<dbReference type="EMBL" id="AP018042">
    <property type="protein sequence ID" value="BAX78654.1"/>
    <property type="molecule type" value="Genomic_DNA"/>
</dbReference>
<dbReference type="Gene3D" id="1.25.40.10">
    <property type="entry name" value="Tetratricopeptide repeat domain"/>
    <property type="match status" value="1"/>
</dbReference>
<dbReference type="InterPro" id="IPR006665">
    <property type="entry name" value="OmpA-like"/>
</dbReference>
<dbReference type="AlphaFoldDB" id="A0A1Y1CEA2"/>
<dbReference type="Gene3D" id="2.120.10.30">
    <property type="entry name" value="TolB, C-terminal domain"/>
    <property type="match status" value="1"/>
</dbReference>
<gene>
    <name evidence="3" type="ORF">ALGA_0259</name>
</gene>
<dbReference type="Proteomes" id="UP000218267">
    <property type="component" value="Chromosome"/>
</dbReference>
<dbReference type="InterPro" id="IPR050330">
    <property type="entry name" value="Bact_OuterMem_StrucFunc"/>
</dbReference>
<keyword evidence="4" id="KW-1185">Reference proteome</keyword>
<accession>A0A1Y1CEA2</accession>
<evidence type="ECO:0000259" key="2">
    <source>
        <dbReference type="PROSITE" id="PS51123"/>
    </source>
</evidence>